<dbReference type="GO" id="GO:0005384">
    <property type="term" value="F:manganese ion transmembrane transporter activity"/>
    <property type="evidence" value="ECO:0007669"/>
    <property type="project" value="TreeGrafter"/>
</dbReference>
<sequence length="429" mass="45880">MPNEPFEPELVVEDEAERSWARRLGPGLVKGAADDDPSGIATYSQAGAQFGFGLLWTVLLTYPLMVAIQSISARMGRVTGSGLAANLRRHYPSQILYAAVMVLLIANTINIAADLAAMGAAVTLVLGGPVQIYIVLLGTASLLLQVFVPYDRYARFLKWLPLALLAYVATPFVMRLDWKAVGLNLVKPPIPFSSHYLTTVVAVLGTTISPYLFFWHASQEADEIRSEPAQETLLDAPKQASGHLRRINLDTWVSMAMSNGVAFFIILSTAATLHVHRTGLATFADAASALKPVAGPFAFLLFSLAVIGTGLLALPVLAGSAAYAAAGAMNWRNSVALQVNVAKQFYVVMAVATFGGVTLTFAHFDPIDALYWAAVVNGLAAVPIMVLVMLMSGRPEIMGEFAVTGLLRWVGWIATAIMGLAALGMFWPA</sequence>
<feature type="transmembrane region" description="Helical" evidence="7">
    <location>
        <begin position="345"/>
        <end position="364"/>
    </location>
</feature>
<dbReference type="InterPro" id="IPR001046">
    <property type="entry name" value="NRAMP_fam"/>
</dbReference>
<evidence type="ECO:0000313" key="9">
    <source>
        <dbReference type="Proteomes" id="UP000185151"/>
    </source>
</evidence>
<keyword evidence="3 7" id="KW-0812">Transmembrane</keyword>
<feature type="transmembrane region" description="Helical" evidence="7">
    <location>
        <begin position="405"/>
        <end position="427"/>
    </location>
</feature>
<feature type="transmembrane region" description="Helical" evidence="7">
    <location>
        <begin position="119"/>
        <end position="144"/>
    </location>
</feature>
<accession>A0A1N6GM65</accession>
<evidence type="ECO:0000256" key="2">
    <source>
        <dbReference type="ARBA" id="ARBA00022448"/>
    </source>
</evidence>
<evidence type="ECO:0000313" key="8">
    <source>
        <dbReference type="EMBL" id="SIO08596.1"/>
    </source>
</evidence>
<keyword evidence="9" id="KW-1185">Reference proteome</keyword>
<evidence type="ECO:0000256" key="1">
    <source>
        <dbReference type="ARBA" id="ARBA00004141"/>
    </source>
</evidence>
<dbReference type="Pfam" id="PF01566">
    <property type="entry name" value="Nramp"/>
    <property type="match status" value="1"/>
</dbReference>
<gene>
    <name evidence="8" type="ORF">SAMN05444165_0850</name>
</gene>
<organism evidence="8 9">
    <name type="scientific">Paraburkholderia phenazinium</name>
    <dbReference type="NCBI Taxonomy" id="60549"/>
    <lineage>
        <taxon>Bacteria</taxon>
        <taxon>Pseudomonadati</taxon>
        <taxon>Pseudomonadota</taxon>
        <taxon>Betaproteobacteria</taxon>
        <taxon>Burkholderiales</taxon>
        <taxon>Burkholderiaceae</taxon>
        <taxon>Paraburkholderia</taxon>
    </lineage>
</organism>
<name>A0A1N6GM65_9BURK</name>
<keyword evidence="2" id="KW-0813">Transport</keyword>
<dbReference type="AlphaFoldDB" id="A0A1N6GM65"/>
<dbReference type="GO" id="GO:0005886">
    <property type="term" value="C:plasma membrane"/>
    <property type="evidence" value="ECO:0007669"/>
    <property type="project" value="TreeGrafter"/>
</dbReference>
<dbReference type="GO" id="GO:0015086">
    <property type="term" value="F:cadmium ion transmembrane transporter activity"/>
    <property type="evidence" value="ECO:0007669"/>
    <property type="project" value="TreeGrafter"/>
</dbReference>
<proteinExistence type="predicted"/>
<dbReference type="NCBIfam" id="NF037982">
    <property type="entry name" value="Nramp_1"/>
    <property type="match status" value="1"/>
</dbReference>
<feature type="transmembrane region" description="Helical" evidence="7">
    <location>
        <begin position="194"/>
        <end position="215"/>
    </location>
</feature>
<dbReference type="Proteomes" id="UP000185151">
    <property type="component" value="Unassembled WGS sequence"/>
</dbReference>
<evidence type="ECO:0000256" key="6">
    <source>
        <dbReference type="ARBA" id="ARBA00023136"/>
    </source>
</evidence>
<dbReference type="OrthoDB" id="9787548at2"/>
<feature type="transmembrane region" description="Helical" evidence="7">
    <location>
        <begin position="95"/>
        <end position="113"/>
    </location>
</feature>
<dbReference type="GO" id="GO:0034755">
    <property type="term" value="P:iron ion transmembrane transport"/>
    <property type="evidence" value="ECO:0007669"/>
    <property type="project" value="TreeGrafter"/>
</dbReference>
<feature type="transmembrane region" description="Helical" evidence="7">
    <location>
        <begin position="252"/>
        <end position="276"/>
    </location>
</feature>
<dbReference type="PANTHER" id="PTHR11706:SF33">
    <property type="entry name" value="NATURAL RESISTANCE-ASSOCIATED MACROPHAGE PROTEIN 2"/>
    <property type="match status" value="1"/>
</dbReference>
<dbReference type="RefSeq" id="WP_074294369.1">
    <property type="nucleotide sequence ID" value="NZ_FSRU01000001.1"/>
</dbReference>
<reference evidence="8 9" key="1">
    <citation type="submission" date="2016-11" db="EMBL/GenBank/DDBJ databases">
        <authorList>
            <person name="Jaros S."/>
            <person name="Januszkiewicz K."/>
            <person name="Wedrychowicz H."/>
        </authorList>
    </citation>
    <scope>NUCLEOTIDE SEQUENCE [LARGE SCALE GENOMIC DNA]</scope>
    <source>
        <strain evidence="8 9">GAS95</strain>
    </source>
</reference>
<protein>
    <submittedName>
        <fullName evidence="8">NRAMP (Natural resistance-associated macrophage protein) metal ion transporters</fullName>
    </submittedName>
</protein>
<feature type="transmembrane region" description="Helical" evidence="7">
    <location>
        <begin position="296"/>
        <end position="324"/>
    </location>
</feature>
<feature type="transmembrane region" description="Helical" evidence="7">
    <location>
        <begin position="46"/>
        <end position="68"/>
    </location>
</feature>
<keyword evidence="4" id="KW-0769">Symport</keyword>
<evidence type="ECO:0000256" key="7">
    <source>
        <dbReference type="SAM" id="Phobius"/>
    </source>
</evidence>
<evidence type="ECO:0000256" key="4">
    <source>
        <dbReference type="ARBA" id="ARBA00022847"/>
    </source>
</evidence>
<dbReference type="EMBL" id="FSRU01000001">
    <property type="protein sequence ID" value="SIO08596.1"/>
    <property type="molecule type" value="Genomic_DNA"/>
</dbReference>
<feature type="transmembrane region" description="Helical" evidence="7">
    <location>
        <begin position="156"/>
        <end position="174"/>
    </location>
</feature>
<evidence type="ECO:0000256" key="3">
    <source>
        <dbReference type="ARBA" id="ARBA00022692"/>
    </source>
</evidence>
<evidence type="ECO:0000256" key="5">
    <source>
        <dbReference type="ARBA" id="ARBA00022989"/>
    </source>
</evidence>
<feature type="transmembrane region" description="Helical" evidence="7">
    <location>
        <begin position="370"/>
        <end position="393"/>
    </location>
</feature>
<dbReference type="PANTHER" id="PTHR11706">
    <property type="entry name" value="SOLUTE CARRIER PROTEIN FAMILY 11 MEMBER"/>
    <property type="match status" value="1"/>
</dbReference>
<keyword evidence="5 7" id="KW-1133">Transmembrane helix</keyword>
<dbReference type="GO" id="GO:0015293">
    <property type="term" value="F:symporter activity"/>
    <property type="evidence" value="ECO:0007669"/>
    <property type="project" value="UniProtKB-KW"/>
</dbReference>
<comment type="subcellular location">
    <subcellularLocation>
        <location evidence="1">Membrane</location>
        <topology evidence="1">Multi-pass membrane protein</topology>
    </subcellularLocation>
</comment>
<keyword evidence="6 7" id="KW-0472">Membrane</keyword>